<geneLocation type="plasmid" evidence="4 5">
    <name>pRetIE4771d</name>
</geneLocation>
<organism evidence="4 5">
    <name type="scientific">Rhizobium etli bv. mimosae str. IE4771</name>
    <dbReference type="NCBI Taxonomy" id="1432050"/>
    <lineage>
        <taxon>Bacteria</taxon>
        <taxon>Pseudomonadati</taxon>
        <taxon>Pseudomonadota</taxon>
        <taxon>Alphaproteobacteria</taxon>
        <taxon>Hyphomicrobiales</taxon>
        <taxon>Rhizobiaceae</taxon>
        <taxon>Rhizobium/Agrobacterium group</taxon>
        <taxon>Rhizobium</taxon>
    </lineage>
</organism>
<dbReference type="SUPFAM" id="SSF56112">
    <property type="entry name" value="Protein kinase-like (PK-like)"/>
    <property type="match status" value="1"/>
</dbReference>
<evidence type="ECO:0000256" key="2">
    <source>
        <dbReference type="SAM" id="MobiDB-lite"/>
    </source>
</evidence>
<evidence type="ECO:0000313" key="5">
    <source>
        <dbReference type="Proteomes" id="UP000027180"/>
    </source>
</evidence>
<keyword evidence="4" id="KW-0808">Transferase</keyword>
<keyword evidence="4" id="KW-0614">Plasmid</keyword>
<gene>
    <name evidence="4" type="ORF">IE4771_PD00596</name>
</gene>
<dbReference type="InterPro" id="IPR002575">
    <property type="entry name" value="Aminoglycoside_PTrfase"/>
</dbReference>
<evidence type="ECO:0000256" key="1">
    <source>
        <dbReference type="ARBA" id="ARBA00038240"/>
    </source>
</evidence>
<proteinExistence type="inferred from homology"/>
<evidence type="ECO:0000259" key="3">
    <source>
        <dbReference type="Pfam" id="PF01636"/>
    </source>
</evidence>
<dbReference type="EMBL" id="CP006990">
    <property type="protein sequence ID" value="AIC31150.1"/>
    <property type="molecule type" value="Genomic_DNA"/>
</dbReference>
<dbReference type="Pfam" id="PF01636">
    <property type="entry name" value="APH"/>
    <property type="match status" value="1"/>
</dbReference>
<dbReference type="PANTHER" id="PTHR21064:SF6">
    <property type="entry name" value="AMINOGLYCOSIDE PHOSPHOTRANSFERASE DOMAIN-CONTAINING PROTEIN"/>
    <property type="match status" value="1"/>
</dbReference>
<accession>A0A060IGU4</accession>
<sequence length="430" mass="46460">MDGGAGEETIRARARATVRRREPGIALSHKRPTLFRVGRGGPRCHPDSRLSNEHAADSNSARISVVNDCSDPVSDDNARHPGGKQSVHEPFTKAYFRAGAAILATKSSPAEAELSGELLLRHYGLKGAMRVLSSEVECTTEVTLLNGDQLILKTSARPEGRDSFRFQVEALAGLEGAIGFAAPRIVRTADAMLMFEEHEICGYLQTRLSGAPLHQANPTPEILYRVGRALGRLSLALEPLNLSAMHRPVLWHVGCWSNLMELEEHLPSGPVAASVRLAMNNYVELIEPQLSDVAWQVTHNDPSPFNTLLTDGGIAFIDFGDGCWGPRIQDLAIAASHFVTDPSLALGGAEHLIAGYASVIPLRPLEAKLLVGLIKARQSALILINYWRADLFPAEAAYIKKNVGRAEHGLSILSALGAGDAERAVRRALP</sequence>
<dbReference type="PANTHER" id="PTHR21064">
    <property type="entry name" value="AMINOGLYCOSIDE PHOSPHOTRANSFERASE DOMAIN-CONTAINING PROTEIN-RELATED"/>
    <property type="match status" value="1"/>
</dbReference>
<keyword evidence="4" id="KW-0418">Kinase</keyword>
<dbReference type="KEGG" id="rei:IE4771_PD00596"/>
<protein>
    <submittedName>
        <fullName evidence="4">Protein kinase-like domain-containing protein</fullName>
    </submittedName>
</protein>
<dbReference type="InterPro" id="IPR050249">
    <property type="entry name" value="Pseudomonas-type_ThrB"/>
</dbReference>
<feature type="compositionally biased region" description="Basic and acidic residues" evidence="2">
    <location>
        <begin position="44"/>
        <end position="56"/>
    </location>
</feature>
<dbReference type="GO" id="GO:0019202">
    <property type="term" value="F:amino acid kinase activity"/>
    <property type="evidence" value="ECO:0007669"/>
    <property type="project" value="TreeGrafter"/>
</dbReference>
<feature type="domain" description="Aminoglycoside phosphotransferase" evidence="3">
    <location>
        <begin position="143"/>
        <end position="358"/>
    </location>
</feature>
<feature type="region of interest" description="Disordered" evidence="2">
    <location>
        <begin position="1"/>
        <end position="87"/>
    </location>
</feature>
<dbReference type="OrthoDB" id="156345at2"/>
<evidence type="ECO:0000313" key="4">
    <source>
        <dbReference type="EMBL" id="AIC31150.1"/>
    </source>
</evidence>
<name>A0A060IGU4_RHIET</name>
<dbReference type="HOGENOM" id="CLU_042971_0_0_5"/>
<dbReference type="Gene3D" id="3.90.1200.10">
    <property type="match status" value="1"/>
</dbReference>
<reference evidence="4 5" key="1">
    <citation type="submission" date="2013-12" db="EMBL/GenBank/DDBJ databases">
        <title>Complete genome sequence of Rhizobium etli bv. mimosae IE4771.</title>
        <authorList>
            <person name="Bustos P."/>
            <person name="Santamaria R.I."/>
            <person name="Lozano L."/>
            <person name="Ormeno-Orrillo E."/>
            <person name="Rogel M.A."/>
            <person name="Romero D."/>
            <person name="Cevallos M.A."/>
            <person name="Martinez-Romero E."/>
            <person name="Gonzalez V."/>
        </authorList>
    </citation>
    <scope>NUCLEOTIDE SEQUENCE [LARGE SCALE GENOMIC DNA]</scope>
    <source>
        <strain evidence="4 5">IE4771</strain>
        <plasmid evidence="5">Plasmid pRetIE4771d</plasmid>
    </source>
</reference>
<comment type="similarity">
    <text evidence="1">Belongs to the pseudomonas-type ThrB family.</text>
</comment>
<dbReference type="AlphaFoldDB" id="A0A060IGU4"/>
<dbReference type="Proteomes" id="UP000027180">
    <property type="component" value="Plasmid pRetIE4771d"/>
</dbReference>
<dbReference type="InterPro" id="IPR011009">
    <property type="entry name" value="Kinase-like_dom_sf"/>
</dbReference>